<evidence type="ECO:0000313" key="2">
    <source>
        <dbReference type="Proteomes" id="UP000886865"/>
    </source>
</evidence>
<reference evidence="1" key="1">
    <citation type="submission" date="2020-10" db="EMBL/GenBank/DDBJ databases">
        <authorList>
            <person name="Gilroy R."/>
        </authorList>
    </citation>
    <scope>NUCLEOTIDE SEQUENCE</scope>
    <source>
        <strain evidence="1">CHK152-2871</strain>
    </source>
</reference>
<reference evidence="1" key="2">
    <citation type="journal article" date="2021" name="PeerJ">
        <title>Extensive microbial diversity within the chicken gut microbiome revealed by metagenomics and culture.</title>
        <authorList>
            <person name="Gilroy R."/>
            <person name="Ravi A."/>
            <person name="Getino M."/>
            <person name="Pursley I."/>
            <person name="Horton D.L."/>
            <person name="Alikhan N.F."/>
            <person name="Baker D."/>
            <person name="Gharbi K."/>
            <person name="Hall N."/>
            <person name="Watson M."/>
            <person name="Adriaenssens E.M."/>
            <person name="Foster-Nyarko E."/>
            <person name="Jarju S."/>
            <person name="Secka A."/>
            <person name="Antonio M."/>
            <person name="Oren A."/>
            <person name="Chaudhuri R.R."/>
            <person name="La Ragione R."/>
            <person name="Hildebrand F."/>
            <person name="Pallen M.J."/>
        </authorList>
    </citation>
    <scope>NUCLEOTIDE SEQUENCE</scope>
    <source>
        <strain evidence="1">CHK152-2871</strain>
    </source>
</reference>
<dbReference type="Proteomes" id="UP000886865">
    <property type="component" value="Unassembled WGS sequence"/>
</dbReference>
<accession>A0A9D1FGL0</accession>
<protein>
    <submittedName>
        <fullName evidence="1">Uncharacterized protein</fullName>
    </submittedName>
</protein>
<evidence type="ECO:0000313" key="1">
    <source>
        <dbReference type="EMBL" id="HIS73441.1"/>
    </source>
</evidence>
<dbReference type="AlphaFoldDB" id="A0A9D1FGL0"/>
<proteinExistence type="predicted"/>
<gene>
    <name evidence="1" type="ORF">IAA86_00280</name>
</gene>
<dbReference type="EMBL" id="DVJQ01000002">
    <property type="protein sequence ID" value="HIS73441.1"/>
    <property type="molecule type" value="Genomic_DNA"/>
</dbReference>
<comment type="caution">
    <text evidence="1">The sequence shown here is derived from an EMBL/GenBank/DDBJ whole genome shotgun (WGS) entry which is preliminary data.</text>
</comment>
<sequence length="136" mass="15688">MNISTKYNFKNETNFSKATVDEMNFEQIQKNTVEKLYCRAQREVCDWGSFSKVSEEFSEPDGKKIFKLYITPSPDNKKPTTRILQMSAESPFSTTFFSADILRGTKDDILKFLSDENNLKQISGYAALLSQRIDQE</sequence>
<organism evidence="1 2">
    <name type="scientific">Candidatus Galligastranaerophilus intestinavium</name>
    <dbReference type="NCBI Taxonomy" id="2840836"/>
    <lineage>
        <taxon>Bacteria</taxon>
        <taxon>Candidatus Galligastranaerophilus</taxon>
    </lineage>
</organism>
<name>A0A9D1FGL0_9BACT</name>